<reference evidence="1" key="2">
    <citation type="submission" date="2025-08" db="UniProtKB">
        <authorList>
            <consortium name="Ensembl"/>
        </authorList>
    </citation>
    <scope>IDENTIFICATION</scope>
</reference>
<dbReference type="Ensembl" id="ENSCPBT00000043826.1">
    <property type="protein sequence ID" value="ENSCPBP00000037364.1"/>
    <property type="gene ID" value="ENSCPBG00000025904.1"/>
</dbReference>
<protein>
    <submittedName>
        <fullName evidence="1">Sterile alpha motif domain containing 13</fullName>
    </submittedName>
</protein>
<dbReference type="Proteomes" id="UP000694380">
    <property type="component" value="Chromosome 8"/>
</dbReference>
<name>A0A8C3INW1_CHRPI</name>
<reference evidence="1" key="3">
    <citation type="submission" date="2025-09" db="UniProtKB">
        <authorList>
            <consortium name="Ensembl"/>
        </authorList>
    </citation>
    <scope>IDENTIFICATION</scope>
</reference>
<accession>A0A8C3INW1</accession>
<dbReference type="GeneTree" id="ENSGT00530000063936"/>
<sequence>MKKVAELKETSTLSMLSVDMENKENGSLDVKNSVENGRPPDPADWAVTDVVNYFRTAGFEEQANAFQEQVLRKIPHWITQPLILLKGMKLSVPRSWCYSIVSSMPSLCDFSPQEIKNSPNLTVYST</sequence>
<evidence type="ECO:0000313" key="2">
    <source>
        <dbReference type="Proteomes" id="UP000694380"/>
    </source>
</evidence>
<evidence type="ECO:0000313" key="1">
    <source>
        <dbReference type="Ensembl" id="ENSCPBP00000037364.1"/>
    </source>
</evidence>
<dbReference type="AlphaFoldDB" id="A0A8C3INW1"/>
<keyword evidence="2" id="KW-1185">Reference proteome</keyword>
<reference evidence="1" key="1">
    <citation type="journal article" date="2015" name="Genome Biol. Evol.">
        <title>Physical Mapping and Refinement of the Painted Turtle Genome (Chrysemys picta) Inform Amniote Genome Evolution and Challenge Turtle-Bird Chromosomal Conservation.</title>
        <authorList>
            <person name="Badenhorst D."/>
            <person name="Hillier L.W."/>
            <person name="Literman R."/>
            <person name="Montiel E.E."/>
            <person name="Radhakrishnan S."/>
            <person name="Shen Y."/>
            <person name="Minx P."/>
            <person name="Janes D.E."/>
            <person name="Warren W.C."/>
            <person name="Edwards S.V."/>
            <person name="Valenzuela N."/>
        </authorList>
    </citation>
    <scope>NUCLEOTIDE SEQUENCE [LARGE SCALE GENOMIC DNA]</scope>
</reference>
<organism evidence="1 2">
    <name type="scientific">Chrysemys picta bellii</name>
    <name type="common">Western painted turtle</name>
    <name type="synonym">Emys bellii</name>
    <dbReference type="NCBI Taxonomy" id="8478"/>
    <lineage>
        <taxon>Eukaryota</taxon>
        <taxon>Metazoa</taxon>
        <taxon>Chordata</taxon>
        <taxon>Craniata</taxon>
        <taxon>Vertebrata</taxon>
        <taxon>Euteleostomi</taxon>
        <taxon>Archelosauria</taxon>
        <taxon>Testudinata</taxon>
        <taxon>Testudines</taxon>
        <taxon>Cryptodira</taxon>
        <taxon>Durocryptodira</taxon>
        <taxon>Testudinoidea</taxon>
        <taxon>Emydidae</taxon>
        <taxon>Chrysemys</taxon>
    </lineage>
</organism>
<proteinExistence type="predicted"/>
<gene>
    <name evidence="1" type="primary">SAMD13</name>
</gene>